<accession>A0A5J4YV56</accession>
<keyword evidence="3" id="KW-1185">Reference proteome</keyword>
<feature type="domain" description="DUF6816" evidence="1">
    <location>
        <begin position="135"/>
        <end position="337"/>
    </location>
</feature>
<dbReference type="Pfam" id="PF20670">
    <property type="entry name" value="DUF6816"/>
    <property type="match status" value="1"/>
</dbReference>
<dbReference type="Proteomes" id="UP000324585">
    <property type="component" value="Unassembled WGS sequence"/>
</dbReference>
<sequence length="347" mass="38518">MRTRTNGMKRSAAPCFSWTAVPGRLQDPQQAGLARPRVCSSRCRGAVFRLALKCEDEACQGPDPRDLSRRALVKAALASAGLCNVYFLRSDRAAAEGLTSTTTPALSKKYQQLRRRLDDEAAIKQAGVAPFAEEQYFPAWMNGEWNVHSTIWRVLTPQGDQLANADAARVAFADIGRTVDYSLRFKPVQREGDAQPRYVPDRVFNTISSTNAFAGRPVIASVSIENSRPKRLIALYRGATGARSLQFVNNRSAEIITNPDGKPEFICSESYRQVFYNPSSDRGPVTTDYEIIQRFVQVNEKRLEGTLRVAVYLQPLDQKYFDAGNKAVLMTDSTIVLDKLQPGEGSV</sequence>
<evidence type="ECO:0000313" key="3">
    <source>
        <dbReference type="Proteomes" id="UP000324585"/>
    </source>
</evidence>
<comment type="caution">
    <text evidence="2">The sequence shown here is derived from an EMBL/GenBank/DDBJ whole genome shotgun (WGS) entry which is preliminary data.</text>
</comment>
<dbReference type="InterPro" id="IPR049213">
    <property type="entry name" value="DUF6816"/>
</dbReference>
<proteinExistence type="predicted"/>
<organism evidence="2 3">
    <name type="scientific">Porphyridium purpureum</name>
    <name type="common">Red alga</name>
    <name type="synonym">Porphyridium cruentum</name>
    <dbReference type="NCBI Taxonomy" id="35688"/>
    <lineage>
        <taxon>Eukaryota</taxon>
        <taxon>Rhodophyta</taxon>
        <taxon>Bangiophyceae</taxon>
        <taxon>Porphyridiales</taxon>
        <taxon>Porphyridiaceae</taxon>
        <taxon>Porphyridium</taxon>
    </lineage>
</organism>
<evidence type="ECO:0000313" key="2">
    <source>
        <dbReference type="EMBL" id="KAA8494643.1"/>
    </source>
</evidence>
<dbReference type="OrthoDB" id="195555at2759"/>
<protein>
    <recommendedName>
        <fullName evidence="1">DUF6816 domain-containing protein</fullName>
    </recommendedName>
</protein>
<gene>
    <name evidence="2" type="ORF">FVE85_2884</name>
</gene>
<reference evidence="3" key="1">
    <citation type="journal article" date="2019" name="Nat. Commun.">
        <title>Expansion of phycobilisome linker gene families in mesophilic red algae.</title>
        <authorList>
            <person name="Lee J."/>
            <person name="Kim D."/>
            <person name="Bhattacharya D."/>
            <person name="Yoon H.S."/>
        </authorList>
    </citation>
    <scope>NUCLEOTIDE SEQUENCE [LARGE SCALE GENOMIC DNA]</scope>
    <source>
        <strain evidence="3">CCMP 1328</strain>
    </source>
</reference>
<dbReference type="EMBL" id="VRMN01000004">
    <property type="protein sequence ID" value="KAA8494643.1"/>
    <property type="molecule type" value="Genomic_DNA"/>
</dbReference>
<name>A0A5J4YV56_PORPP</name>
<dbReference type="AlphaFoldDB" id="A0A5J4YV56"/>
<evidence type="ECO:0000259" key="1">
    <source>
        <dbReference type="Pfam" id="PF20670"/>
    </source>
</evidence>